<evidence type="ECO:0000313" key="2">
    <source>
        <dbReference type="EMBL" id="KAJ7205290.1"/>
    </source>
</evidence>
<reference evidence="2" key="1">
    <citation type="submission" date="2023-03" db="EMBL/GenBank/DDBJ databases">
        <title>Massive genome expansion in bonnet fungi (Mycena s.s.) driven by repeated elements and novel gene families across ecological guilds.</title>
        <authorList>
            <consortium name="Lawrence Berkeley National Laboratory"/>
            <person name="Harder C.B."/>
            <person name="Miyauchi S."/>
            <person name="Viragh M."/>
            <person name="Kuo A."/>
            <person name="Thoen E."/>
            <person name="Andreopoulos B."/>
            <person name="Lu D."/>
            <person name="Skrede I."/>
            <person name="Drula E."/>
            <person name="Henrissat B."/>
            <person name="Morin E."/>
            <person name="Kohler A."/>
            <person name="Barry K."/>
            <person name="LaButti K."/>
            <person name="Morin E."/>
            <person name="Salamov A."/>
            <person name="Lipzen A."/>
            <person name="Mereny Z."/>
            <person name="Hegedus B."/>
            <person name="Baldrian P."/>
            <person name="Stursova M."/>
            <person name="Weitz H."/>
            <person name="Taylor A."/>
            <person name="Grigoriev I.V."/>
            <person name="Nagy L.G."/>
            <person name="Martin F."/>
            <person name="Kauserud H."/>
        </authorList>
    </citation>
    <scope>NUCLEOTIDE SEQUENCE</scope>
    <source>
        <strain evidence="2">9144</strain>
    </source>
</reference>
<dbReference type="AlphaFoldDB" id="A0AAD6VBR8"/>
<comment type="caution">
    <text evidence="2">The sequence shown here is derived from an EMBL/GenBank/DDBJ whole genome shotgun (WGS) entry which is preliminary data.</text>
</comment>
<proteinExistence type="predicted"/>
<evidence type="ECO:0000256" key="1">
    <source>
        <dbReference type="SAM" id="SignalP"/>
    </source>
</evidence>
<keyword evidence="3" id="KW-1185">Reference proteome</keyword>
<name>A0AAD6VBR8_9AGAR</name>
<evidence type="ECO:0000313" key="3">
    <source>
        <dbReference type="Proteomes" id="UP001219525"/>
    </source>
</evidence>
<feature type="chain" id="PRO_5042291645" evidence="1">
    <location>
        <begin position="20"/>
        <end position="583"/>
    </location>
</feature>
<sequence length="583" mass="62317">MLLLKLTRTILAALPACLAAFSPDARAPAAAAADALLHETARSPNASYLDTLSANQRRVFDYVIQALDENFSPPFLFDSPRYSAWYAVGLLARNGKGDVETASAILRDVISFQYTDPNTNWFGTYKSDPAAPDPGPVYPPLLYTSYDLNVGLFVCTSFIIVVEEFQHLLAPDLVALVKQSMYNATVGDGYRVGGFNGDGYSAGGFIGDNLYPIYSNPWYMRVMAATYVGHMVGDANMSFWGDQWAREALANFDLYGTLAEFNSGTYTGVTLYALSLWGYMPRTSTIAARARDVIAQTWTTIGRLYNPTLHTLGGPWDRAYGYDMRAYYGILGGQIAGLIGGIDDGTAPLPRPIVGSDHFGDAAANILTPLIAKFHDPYVPAAARAQLLRLPDAAGHAYAAQAVSPPWDAPGVPRNYTAWTAPGLSIGGVASDEKFVGGPATNQAAYVPATIVWDAGGAQTAWFNMYPTSGAISAVASRAGLAISYPPSRAFPGQTNVTSTQMTFLFGGFPHVTLGADFLADADATLPGLRLRVSGNVVRRGARALVYGASAVNGLAYYNLTYAWTAADLGGEVPQIVLEVEKT</sequence>
<dbReference type="Proteomes" id="UP001219525">
    <property type="component" value="Unassembled WGS sequence"/>
</dbReference>
<keyword evidence="1" id="KW-0732">Signal</keyword>
<accession>A0AAD6VBR8</accession>
<dbReference type="EMBL" id="JARJCW010000044">
    <property type="protein sequence ID" value="KAJ7205290.1"/>
    <property type="molecule type" value="Genomic_DNA"/>
</dbReference>
<organism evidence="2 3">
    <name type="scientific">Mycena pura</name>
    <dbReference type="NCBI Taxonomy" id="153505"/>
    <lineage>
        <taxon>Eukaryota</taxon>
        <taxon>Fungi</taxon>
        <taxon>Dikarya</taxon>
        <taxon>Basidiomycota</taxon>
        <taxon>Agaricomycotina</taxon>
        <taxon>Agaricomycetes</taxon>
        <taxon>Agaricomycetidae</taxon>
        <taxon>Agaricales</taxon>
        <taxon>Marasmiineae</taxon>
        <taxon>Mycenaceae</taxon>
        <taxon>Mycena</taxon>
    </lineage>
</organism>
<gene>
    <name evidence="2" type="ORF">GGX14DRAFT_500751</name>
</gene>
<feature type="signal peptide" evidence="1">
    <location>
        <begin position="1"/>
        <end position="19"/>
    </location>
</feature>
<protein>
    <submittedName>
        <fullName evidence="2">Uncharacterized protein</fullName>
    </submittedName>
</protein>
<dbReference type="PANTHER" id="PTHR40616">
    <property type="entry name" value="LINALOOL DEHYDRATASE_ISOMERASE DOMAIN-CONTAINING PROTEIN"/>
    <property type="match status" value="1"/>
</dbReference>
<dbReference type="PANTHER" id="PTHR40616:SF1">
    <property type="entry name" value="LINALOOL DEHYDRATASE_ISOMERASE DOMAIN-CONTAINING PROTEIN"/>
    <property type="match status" value="1"/>
</dbReference>